<reference evidence="1 2" key="1">
    <citation type="submission" date="2019-05" db="EMBL/GenBank/DDBJ databases">
        <title>Another draft genome of Portunus trituberculatus and its Hox gene families provides insights of decapod evolution.</title>
        <authorList>
            <person name="Jeong J.-H."/>
            <person name="Song I."/>
            <person name="Kim S."/>
            <person name="Choi T."/>
            <person name="Kim D."/>
            <person name="Ryu S."/>
            <person name="Kim W."/>
        </authorList>
    </citation>
    <scope>NUCLEOTIDE SEQUENCE [LARGE SCALE GENOMIC DNA]</scope>
    <source>
        <tissue evidence="1">Muscle</tissue>
    </source>
</reference>
<dbReference type="Proteomes" id="UP000324222">
    <property type="component" value="Unassembled WGS sequence"/>
</dbReference>
<evidence type="ECO:0000313" key="1">
    <source>
        <dbReference type="EMBL" id="MPC81308.1"/>
    </source>
</evidence>
<dbReference type="EMBL" id="VSRR010056566">
    <property type="protein sequence ID" value="MPC81308.1"/>
    <property type="molecule type" value="Genomic_DNA"/>
</dbReference>
<name>A0A5B7IKM8_PORTR</name>
<dbReference type="OrthoDB" id="47328at2759"/>
<accession>A0A5B7IKM8</accession>
<protein>
    <submittedName>
        <fullName evidence="1">Uncharacterized protein</fullName>
    </submittedName>
</protein>
<dbReference type="AlphaFoldDB" id="A0A5B7IKM8"/>
<proteinExistence type="predicted"/>
<sequence>MRNKEVMKSRLEEAIMGQNSARSEMMLRRRGNTLPSSPHVVGHSQFYIQGAGWCRRSGPPSPLTISRPDNT</sequence>
<keyword evidence="2" id="KW-1185">Reference proteome</keyword>
<comment type="caution">
    <text evidence="1">The sequence shown here is derived from an EMBL/GenBank/DDBJ whole genome shotgun (WGS) entry which is preliminary data.</text>
</comment>
<gene>
    <name evidence="1" type="ORF">E2C01_075915</name>
</gene>
<evidence type="ECO:0000313" key="2">
    <source>
        <dbReference type="Proteomes" id="UP000324222"/>
    </source>
</evidence>
<organism evidence="1 2">
    <name type="scientific">Portunus trituberculatus</name>
    <name type="common">Swimming crab</name>
    <name type="synonym">Neptunus trituberculatus</name>
    <dbReference type="NCBI Taxonomy" id="210409"/>
    <lineage>
        <taxon>Eukaryota</taxon>
        <taxon>Metazoa</taxon>
        <taxon>Ecdysozoa</taxon>
        <taxon>Arthropoda</taxon>
        <taxon>Crustacea</taxon>
        <taxon>Multicrustacea</taxon>
        <taxon>Malacostraca</taxon>
        <taxon>Eumalacostraca</taxon>
        <taxon>Eucarida</taxon>
        <taxon>Decapoda</taxon>
        <taxon>Pleocyemata</taxon>
        <taxon>Brachyura</taxon>
        <taxon>Eubrachyura</taxon>
        <taxon>Portunoidea</taxon>
        <taxon>Portunidae</taxon>
        <taxon>Portuninae</taxon>
        <taxon>Portunus</taxon>
    </lineage>
</organism>